<evidence type="ECO:0000256" key="3">
    <source>
        <dbReference type="ARBA" id="ARBA00004496"/>
    </source>
</evidence>
<dbReference type="PROSITE" id="PS51387">
    <property type="entry name" value="FAD_PCMH"/>
    <property type="match status" value="1"/>
</dbReference>
<dbReference type="NCBIfam" id="NF010480">
    <property type="entry name" value="PRK13905.1"/>
    <property type="match status" value="1"/>
</dbReference>
<dbReference type="Gene3D" id="3.90.78.10">
    <property type="entry name" value="UDP-N-acetylenolpyruvoylglucosamine reductase, C-terminal domain"/>
    <property type="match status" value="1"/>
</dbReference>
<keyword evidence="14 16" id="KW-0961">Cell wall biogenesis/degradation</keyword>
<dbReference type="InterPro" id="IPR003170">
    <property type="entry name" value="MurB"/>
</dbReference>
<keyword evidence="12 16" id="KW-0560">Oxidoreductase</keyword>
<dbReference type="Pfam" id="PF01565">
    <property type="entry name" value="FAD_binding_4"/>
    <property type="match status" value="1"/>
</dbReference>
<evidence type="ECO:0000313" key="19">
    <source>
        <dbReference type="Proteomes" id="UP001243623"/>
    </source>
</evidence>
<dbReference type="InterPro" id="IPR016167">
    <property type="entry name" value="FAD-bd_PCMH_sub1"/>
</dbReference>
<evidence type="ECO:0000256" key="10">
    <source>
        <dbReference type="ARBA" id="ARBA00022960"/>
    </source>
</evidence>
<evidence type="ECO:0000256" key="9">
    <source>
        <dbReference type="ARBA" id="ARBA00022857"/>
    </source>
</evidence>
<keyword evidence="7 16" id="KW-0285">Flavoprotein</keyword>
<evidence type="ECO:0000256" key="1">
    <source>
        <dbReference type="ARBA" id="ARBA00001974"/>
    </source>
</evidence>
<sequence>MHKENEFILAIQKVLEPKQILLNEPMKYHTTFKIGGPADYLLLPASLDELTEVLAAVKSYDMPLTILGNGSNVLVLDRGIRGVVIKFDKSFAYLKQKEDSVVAGAGALLKDVSKFAARCGLTGMEFAVGIPGSIGGAVFMNAGAYDGEISHIVSAVTAVSRDGEVKRFERKELDFGYRHSVFQENGDIICEIELSLMSGIHTEIHDKMGDLTQRRESRQPLEMPSAGSTFKRPVGHFAGTLIEQSGLKGFRIGGAQVSPKHAGFVINAGDAKAQDVLDLINEVQRLVYEKHGVKLYPEVRTLGEK</sequence>
<dbReference type="GO" id="GO:0009252">
    <property type="term" value="P:peptidoglycan biosynthetic process"/>
    <property type="evidence" value="ECO:0007669"/>
    <property type="project" value="UniProtKB-UniRule"/>
</dbReference>
<dbReference type="InterPro" id="IPR036318">
    <property type="entry name" value="FAD-bd_PCMH-like_sf"/>
</dbReference>
<evidence type="ECO:0000256" key="5">
    <source>
        <dbReference type="ARBA" id="ARBA00022490"/>
    </source>
</evidence>
<comment type="similarity">
    <text evidence="16">Belongs to the MurB family.</text>
</comment>
<keyword evidence="10 16" id="KW-0133">Cell shape</keyword>
<reference evidence="18" key="1">
    <citation type="submission" date="2023-03" db="EMBL/GenBank/DDBJ databases">
        <title>Selenobaculum gbiensis gen. nov. sp. nov., a new bacterium isolated from the gut microbiota of IBD patient.</title>
        <authorList>
            <person name="Yeo S."/>
            <person name="Park H."/>
            <person name="Huh C.S."/>
        </authorList>
    </citation>
    <scope>NUCLEOTIDE SEQUENCE</scope>
    <source>
        <strain evidence="18">ICN-92133</strain>
    </source>
</reference>
<evidence type="ECO:0000256" key="6">
    <source>
        <dbReference type="ARBA" id="ARBA00022618"/>
    </source>
</evidence>
<dbReference type="NCBIfam" id="TIGR00179">
    <property type="entry name" value="murB"/>
    <property type="match status" value="1"/>
</dbReference>
<evidence type="ECO:0000256" key="16">
    <source>
        <dbReference type="HAMAP-Rule" id="MF_00037"/>
    </source>
</evidence>
<evidence type="ECO:0000256" key="15">
    <source>
        <dbReference type="ARBA" id="ARBA00048914"/>
    </source>
</evidence>
<dbReference type="Gene3D" id="3.30.43.10">
    <property type="entry name" value="Uridine Diphospho-n-acetylenolpyruvylglucosamine Reductase, domain 2"/>
    <property type="match status" value="1"/>
</dbReference>
<comment type="subcellular location">
    <subcellularLocation>
        <location evidence="3 16">Cytoplasm</location>
    </subcellularLocation>
</comment>
<dbReference type="GO" id="GO:0008360">
    <property type="term" value="P:regulation of cell shape"/>
    <property type="evidence" value="ECO:0007669"/>
    <property type="project" value="UniProtKB-KW"/>
</dbReference>
<dbReference type="SUPFAM" id="SSF56176">
    <property type="entry name" value="FAD-binding/transporter-associated domain-like"/>
    <property type="match status" value="1"/>
</dbReference>
<organism evidence="18 19">
    <name type="scientific">Selenobaculum gibii</name>
    <dbReference type="NCBI Taxonomy" id="3054208"/>
    <lineage>
        <taxon>Bacteria</taxon>
        <taxon>Bacillati</taxon>
        <taxon>Bacillota</taxon>
        <taxon>Negativicutes</taxon>
        <taxon>Selenomonadales</taxon>
        <taxon>Selenomonadaceae</taxon>
        <taxon>Selenobaculum</taxon>
    </lineage>
</organism>
<dbReference type="EMBL" id="CP120678">
    <property type="protein sequence ID" value="WIW71644.1"/>
    <property type="molecule type" value="Genomic_DNA"/>
</dbReference>
<dbReference type="Pfam" id="PF02873">
    <property type="entry name" value="MurB_C"/>
    <property type="match status" value="1"/>
</dbReference>
<keyword evidence="9 16" id="KW-0521">NADP</keyword>
<feature type="domain" description="FAD-binding PCMH-type" evidence="17">
    <location>
        <begin position="33"/>
        <end position="199"/>
    </location>
</feature>
<dbReference type="InterPro" id="IPR011601">
    <property type="entry name" value="MurB_C"/>
</dbReference>
<comment type="pathway">
    <text evidence="4 16">Cell wall biogenesis; peptidoglycan biosynthesis.</text>
</comment>
<evidence type="ECO:0000256" key="14">
    <source>
        <dbReference type="ARBA" id="ARBA00023316"/>
    </source>
</evidence>
<dbReference type="GO" id="GO:0008762">
    <property type="term" value="F:UDP-N-acetylmuramate dehydrogenase activity"/>
    <property type="evidence" value="ECO:0007669"/>
    <property type="project" value="UniProtKB-UniRule"/>
</dbReference>
<feature type="active site" evidence="16">
    <location>
        <position position="178"/>
    </location>
</feature>
<dbReference type="GO" id="GO:0071949">
    <property type="term" value="F:FAD binding"/>
    <property type="evidence" value="ECO:0007669"/>
    <property type="project" value="InterPro"/>
</dbReference>
<keyword evidence="8 16" id="KW-0274">FAD</keyword>
<evidence type="ECO:0000256" key="7">
    <source>
        <dbReference type="ARBA" id="ARBA00022630"/>
    </source>
</evidence>
<dbReference type="KEGG" id="sgbi:P3F81_04905"/>
<evidence type="ECO:0000313" key="18">
    <source>
        <dbReference type="EMBL" id="WIW71644.1"/>
    </source>
</evidence>
<dbReference type="InterPro" id="IPR036635">
    <property type="entry name" value="MurB_C_sf"/>
</dbReference>
<dbReference type="Gene3D" id="3.30.465.10">
    <property type="match status" value="1"/>
</dbReference>
<feature type="active site" evidence="16">
    <location>
        <position position="298"/>
    </location>
</feature>
<dbReference type="GO" id="GO:0051301">
    <property type="term" value="P:cell division"/>
    <property type="evidence" value="ECO:0007669"/>
    <property type="project" value="UniProtKB-KW"/>
</dbReference>
<dbReference type="GO" id="GO:0071555">
    <property type="term" value="P:cell wall organization"/>
    <property type="evidence" value="ECO:0007669"/>
    <property type="project" value="UniProtKB-KW"/>
</dbReference>
<dbReference type="GO" id="GO:0005829">
    <property type="term" value="C:cytosol"/>
    <property type="evidence" value="ECO:0007669"/>
    <property type="project" value="TreeGrafter"/>
</dbReference>
<evidence type="ECO:0000256" key="8">
    <source>
        <dbReference type="ARBA" id="ARBA00022827"/>
    </source>
</evidence>
<dbReference type="RefSeq" id="WP_147668148.1">
    <property type="nucleotide sequence ID" value="NZ_CP120678.1"/>
</dbReference>
<evidence type="ECO:0000256" key="2">
    <source>
        <dbReference type="ARBA" id="ARBA00003921"/>
    </source>
</evidence>
<dbReference type="SUPFAM" id="SSF56194">
    <property type="entry name" value="Uridine diphospho-N-Acetylenolpyruvylglucosamine reductase, MurB, C-terminal domain"/>
    <property type="match status" value="1"/>
</dbReference>
<evidence type="ECO:0000256" key="13">
    <source>
        <dbReference type="ARBA" id="ARBA00023306"/>
    </source>
</evidence>
<evidence type="ECO:0000256" key="11">
    <source>
        <dbReference type="ARBA" id="ARBA00022984"/>
    </source>
</evidence>
<gene>
    <name evidence="16 18" type="primary">murB</name>
    <name evidence="18" type="ORF">P3F81_04905</name>
</gene>
<proteinExistence type="inferred from homology"/>
<name>A0A9Y2EVT4_9FIRM</name>
<dbReference type="HAMAP" id="MF_00037">
    <property type="entry name" value="MurB"/>
    <property type="match status" value="1"/>
</dbReference>
<keyword evidence="19" id="KW-1185">Reference proteome</keyword>
<keyword evidence="6 16" id="KW-0132">Cell division</keyword>
<dbReference type="PANTHER" id="PTHR21071:SF4">
    <property type="entry name" value="UDP-N-ACETYLENOLPYRUVOYLGLUCOSAMINE REDUCTASE"/>
    <property type="match status" value="1"/>
</dbReference>
<dbReference type="Proteomes" id="UP001243623">
    <property type="component" value="Chromosome"/>
</dbReference>
<keyword evidence="5 16" id="KW-0963">Cytoplasm</keyword>
<evidence type="ECO:0000256" key="4">
    <source>
        <dbReference type="ARBA" id="ARBA00004752"/>
    </source>
</evidence>
<dbReference type="InterPro" id="IPR016169">
    <property type="entry name" value="FAD-bd_PCMH_sub2"/>
</dbReference>
<feature type="active site" description="Proton donor" evidence="16">
    <location>
        <position position="228"/>
    </location>
</feature>
<evidence type="ECO:0000259" key="17">
    <source>
        <dbReference type="PROSITE" id="PS51387"/>
    </source>
</evidence>
<keyword evidence="13 16" id="KW-0131">Cell cycle</keyword>
<dbReference type="InterPro" id="IPR006094">
    <property type="entry name" value="Oxid_FAD_bind_N"/>
</dbReference>
<dbReference type="EC" id="1.3.1.98" evidence="16"/>
<comment type="cofactor">
    <cofactor evidence="1 16">
        <name>FAD</name>
        <dbReference type="ChEBI" id="CHEBI:57692"/>
    </cofactor>
</comment>
<keyword evidence="11 16" id="KW-0573">Peptidoglycan synthesis</keyword>
<comment type="catalytic activity">
    <reaction evidence="15 16">
        <text>UDP-N-acetyl-alpha-D-muramate + NADP(+) = UDP-N-acetyl-3-O-(1-carboxyvinyl)-alpha-D-glucosamine + NADPH + H(+)</text>
        <dbReference type="Rhea" id="RHEA:12248"/>
        <dbReference type="ChEBI" id="CHEBI:15378"/>
        <dbReference type="ChEBI" id="CHEBI:57783"/>
        <dbReference type="ChEBI" id="CHEBI:58349"/>
        <dbReference type="ChEBI" id="CHEBI:68483"/>
        <dbReference type="ChEBI" id="CHEBI:70757"/>
        <dbReference type="EC" id="1.3.1.98"/>
    </reaction>
</comment>
<dbReference type="PANTHER" id="PTHR21071">
    <property type="entry name" value="UDP-N-ACETYLENOLPYRUVOYLGLUCOSAMINE REDUCTASE"/>
    <property type="match status" value="1"/>
</dbReference>
<protein>
    <recommendedName>
        <fullName evidence="16">UDP-N-acetylenolpyruvoylglucosamine reductase</fullName>
        <ecNumber evidence="16">1.3.1.98</ecNumber>
    </recommendedName>
    <alternativeName>
        <fullName evidence="16">UDP-N-acetylmuramate dehydrogenase</fullName>
    </alternativeName>
</protein>
<dbReference type="AlphaFoldDB" id="A0A9Y2EVT4"/>
<comment type="function">
    <text evidence="2 16">Cell wall formation.</text>
</comment>
<evidence type="ECO:0000256" key="12">
    <source>
        <dbReference type="ARBA" id="ARBA00023002"/>
    </source>
</evidence>
<dbReference type="InterPro" id="IPR016166">
    <property type="entry name" value="FAD-bd_PCMH"/>
</dbReference>
<accession>A0A9Y2EVT4</accession>